<evidence type="ECO:0000313" key="1">
    <source>
        <dbReference type="EMBL" id="KAJ9585391.1"/>
    </source>
</evidence>
<feature type="non-terminal residue" evidence="1">
    <location>
        <position position="109"/>
    </location>
</feature>
<dbReference type="EMBL" id="JASPKZ010007276">
    <property type="protein sequence ID" value="KAJ9585391.1"/>
    <property type="molecule type" value="Genomic_DNA"/>
</dbReference>
<reference evidence="1" key="2">
    <citation type="submission" date="2023-05" db="EMBL/GenBank/DDBJ databases">
        <authorList>
            <person name="Fouks B."/>
        </authorList>
    </citation>
    <scope>NUCLEOTIDE SEQUENCE</scope>
    <source>
        <strain evidence="1">Stay&amp;Tobe</strain>
        <tissue evidence="1">Testes</tissue>
    </source>
</reference>
<sequence length="109" mass="12353">HTLTLPQYFCERITFLLGVRTNYLLHKKTKIMAARAMKIAIFKSLFSAALQENVLFSSIHVTLTPNHLIMVVNDSNVVFPPLAPCTHPHTHTHVYIYVCVCVCVYIAVL</sequence>
<evidence type="ECO:0000313" key="2">
    <source>
        <dbReference type="Proteomes" id="UP001233999"/>
    </source>
</evidence>
<protein>
    <submittedName>
        <fullName evidence="1">Uncharacterized protein</fullName>
    </submittedName>
</protein>
<keyword evidence="2" id="KW-1185">Reference proteome</keyword>
<feature type="non-terminal residue" evidence="1">
    <location>
        <position position="1"/>
    </location>
</feature>
<accession>A0AAD7ZRX6</accession>
<dbReference type="AlphaFoldDB" id="A0AAD7ZRX6"/>
<name>A0AAD7ZRX6_DIPPU</name>
<comment type="caution">
    <text evidence="1">The sequence shown here is derived from an EMBL/GenBank/DDBJ whole genome shotgun (WGS) entry which is preliminary data.</text>
</comment>
<dbReference type="Proteomes" id="UP001233999">
    <property type="component" value="Unassembled WGS sequence"/>
</dbReference>
<reference evidence="1" key="1">
    <citation type="journal article" date="2023" name="IScience">
        <title>Live-bearing cockroach genome reveals convergent evolutionary mechanisms linked to viviparity in insects and beyond.</title>
        <authorList>
            <person name="Fouks B."/>
            <person name="Harrison M.C."/>
            <person name="Mikhailova A.A."/>
            <person name="Marchal E."/>
            <person name="English S."/>
            <person name="Carruthers M."/>
            <person name="Jennings E.C."/>
            <person name="Chiamaka E.L."/>
            <person name="Frigard R.A."/>
            <person name="Pippel M."/>
            <person name="Attardo G.M."/>
            <person name="Benoit J.B."/>
            <person name="Bornberg-Bauer E."/>
            <person name="Tobe S.S."/>
        </authorList>
    </citation>
    <scope>NUCLEOTIDE SEQUENCE</scope>
    <source>
        <strain evidence="1">Stay&amp;Tobe</strain>
    </source>
</reference>
<proteinExistence type="predicted"/>
<gene>
    <name evidence="1" type="ORF">L9F63_002805</name>
</gene>
<organism evidence="1 2">
    <name type="scientific">Diploptera punctata</name>
    <name type="common">Pacific beetle cockroach</name>
    <dbReference type="NCBI Taxonomy" id="6984"/>
    <lineage>
        <taxon>Eukaryota</taxon>
        <taxon>Metazoa</taxon>
        <taxon>Ecdysozoa</taxon>
        <taxon>Arthropoda</taxon>
        <taxon>Hexapoda</taxon>
        <taxon>Insecta</taxon>
        <taxon>Pterygota</taxon>
        <taxon>Neoptera</taxon>
        <taxon>Polyneoptera</taxon>
        <taxon>Dictyoptera</taxon>
        <taxon>Blattodea</taxon>
        <taxon>Blaberoidea</taxon>
        <taxon>Blaberidae</taxon>
        <taxon>Diplopterinae</taxon>
        <taxon>Diploptera</taxon>
    </lineage>
</organism>